<feature type="domain" description="G-protein coupled receptors family 2 profile 2" evidence="12">
    <location>
        <begin position="168"/>
        <end position="432"/>
    </location>
</feature>
<keyword evidence="14" id="KW-1185">Reference proteome</keyword>
<dbReference type="GO" id="GO:0007166">
    <property type="term" value="P:cell surface receptor signaling pathway"/>
    <property type="evidence" value="ECO:0007669"/>
    <property type="project" value="InterPro"/>
</dbReference>
<dbReference type="GO" id="GO:0004888">
    <property type="term" value="F:transmembrane signaling receptor activity"/>
    <property type="evidence" value="ECO:0007669"/>
    <property type="project" value="InterPro"/>
</dbReference>
<dbReference type="OMA" id="NICITLM"/>
<name>L8H5A3_ACACF</name>
<dbReference type="EMBL" id="KB007909">
    <property type="protein sequence ID" value="ELR20679.1"/>
    <property type="molecule type" value="Genomic_DNA"/>
</dbReference>
<organism evidence="13 14">
    <name type="scientific">Acanthamoeba castellanii (strain ATCC 30010 / Neff)</name>
    <dbReference type="NCBI Taxonomy" id="1257118"/>
    <lineage>
        <taxon>Eukaryota</taxon>
        <taxon>Amoebozoa</taxon>
        <taxon>Discosea</taxon>
        <taxon>Longamoebia</taxon>
        <taxon>Centramoebida</taxon>
        <taxon>Acanthamoebidae</taxon>
        <taxon>Acanthamoeba</taxon>
    </lineage>
</organism>
<dbReference type="Gene3D" id="1.20.1070.10">
    <property type="entry name" value="Rhodopsin 7-helix transmembrane proteins"/>
    <property type="match status" value="1"/>
</dbReference>
<feature type="transmembrane region" description="Helical" evidence="10">
    <location>
        <begin position="448"/>
        <end position="469"/>
    </location>
</feature>
<feature type="chain" id="PRO_5003990747" evidence="11">
    <location>
        <begin position="23"/>
        <end position="533"/>
    </location>
</feature>
<dbReference type="Proteomes" id="UP000011083">
    <property type="component" value="Unassembled WGS sequence"/>
</dbReference>
<feature type="transmembrane region" description="Helical" evidence="10">
    <location>
        <begin position="343"/>
        <end position="366"/>
    </location>
</feature>
<feature type="transmembrane region" description="Helical" evidence="10">
    <location>
        <begin position="170"/>
        <end position="196"/>
    </location>
</feature>
<dbReference type="VEuPathDB" id="AmoebaDB:ACA1_054250"/>
<proteinExistence type="inferred from homology"/>
<dbReference type="STRING" id="1257118.L8H5A3"/>
<evidence type="ECO:0000256" key="8">
    <source>
        <dbReference type="ARBA" id="ARBA00023180"/>
    </source>
</evidence>
<feature type="transmembrane region" description="Helical" evidence="10">
    <location>
        <begin position="300"/>
        <end position="323"/>
    </location>
</feature>
<dbReference type="OrthoDB" id="18326at2759"/>
<keyword evidence="8" id="KW-0325">Glycoprotein</keyword>
<evidence type="ECO:0000256" key="9">
    <source>
        <dbReference type="SAM" id="MobiDB-lite"/>
    </source>
</evidence>
<dbReference type="Pfam" id="PF01534">
    <property type="entry name" value="Frizzled"/>
    <property type="match status" value="1"/>
</dbReference>
<sequence length="533" mass="58143">MHALPLLLVLSLYASVVEEVAGQGCVPYRGSPATGGKCDSVVTYSHVLLLPGQTYAQADSATAETTKLLGVFVPPVCRSAAIRLACWGGFVECSFSPEFSFDACEEFFTAQNKAHLLPNCSSPLFPTTHCTNGSQTAGARPTVRIRSSSTRRVCVYPCPDPMFTTTEMDAAIGVLTGLGIVSFAMVLFLIITYSLMRHKRRFPTSFQIWLSVSSLVCSVGVLLPVLVGGPRRTFCTWDEVPVLQTFEGARDNNGQGVVCVLQGMLIMYGGLAGSCWWLMLTVTGFQFIVLKVGSSRIKMLLNIGSHMVGWGVPGLCVLIGLAAQKFVGVAGGYNCFVADPWDWGLWYGPVLFNLIVGTTLMAIVILKVWRVQSRLKEVSQTVISKEHLIRLTGLIVGYWFLYAFFTFYRVYEETVADDIEDAVAEQIACGVATGEPCELSVKLNRGSWYLQAMTLGGQGVIIFCSLGLSKALEPYLFWRVLLKNWRQPMSIIRGTSSKSQSDDTMSGGKEGVSNKSSTYDYDISSLAEEGDDL</sequence>
<feature type="transmembrane region" description="Helical" evidence="10">
    <location>
        <begin position="265"/>
        <end position="288"/>
    </location>
</feature>
<accession>L8H5A3</accession>
<dbReference type="InterPro" id="IPR000539">
    <property type="entry name" value="Frizzled/Smoothened_7TM"/>
</dbReference>
<evidence type="ECO:0000313" key="13">
    <source>
        <dbReference type="EMBL" id="ELR20679.1"/>
    </source>
</evidence>
<evidence type="ECO:0000256" key="10">
    <source>
        <dbReference type="SAM" id="Phobius"/>
    </source>
</evidence>
<evidence type="ECO:0000256" key="7">
    <source>
        <dbReference type="ARBA" id="ARBA00023170"/>
    </source>
</evidence>
<keyword evidence="6 10" id="KW-0472">Membrane</keyword>
<dbReference type="AlphaFoldDB" id="L8H5A3"/>
<evidence type="ECO:0000256" key="3">
    <source>
        <dbReference type="ARBA" id="ARBA00022692"/>
    </source>
</evidence>
<dbReference type="PRINTS" id="PR00489">
    <property type="entry name" value="FRIZZLED"/>
</dbReference>
<protein>
    <submittedName>
        <fullName evidence="13">Frizzled/Smoothened family membrane region protein</fullName>
    </submittedName>
</protein>
<comment type="similarity">
    <text evidence="2">Belongs to the G-protein coupled receptor Fz/Smo family.</text>
</comment>
<dbReference type="PANTHER" id="PTHR31787:SF14">
    <property type="entry name" value="FRIZZLED AND SMOOTHENED-LIKE PROTEIN N-RELATED"/>
    <property type="match status" value="1"/>
</dbReference>
<keyword evidence="5 10" id="KW-1133">Transmembrane helix</keyword>
<feature type="compositionally biased region" description="Polar residues" evidence="9">
    <location>
        <begin position="494"/>
        <end position="504"/>
    </location>
</feature>
<evidence type="ECO:0000256" key="6">
    <source>
        <dbReference type="ARBA" id="ARBA00023136"/>
    </source>
</evidence>
<dbReference type="RefSeq" id="XP_004344082.1">
    <property type="nucleotide sequence ID" value="XM_004344032.1"/>
</dbReference>
<dbReference type="InterPro" id="IPR050949">
    <property type="entry name" value="GPCR_Fz/Smo-like"/>
</dbReference>
<gene>
    <name evidence="13" type="ORF">ACA1_054250</name>
</gene>
<evidence type="ECO:0000313" key="14">
    <source>
        <dbReference type="Proteomes" id="UP000011083"/>
    </source>
</evidence>
<keyword evidence="7" id="KW-0675">Receptor</keyword>
<reference evidence="13 14" key="1">
    <citation type="journal article" date="2013" name="Genome Biol.">
        <title>Genome of Acanthamoeba castellanii highlights extensive lateral gene transfer and early evolution of tyrosine kinase signaling.</title>
        <authorList>
            <person name="Clarke M."/>
            <person name="Lohan A.J."/>
            <person name="Liu B."/>
            <person name="Lagkouvardos I."/>
            <person name="Roy S."/>
            <person name="Zafar N."/>
            <person name="Bertelli C."/>
            <person name="Schilde C."/>
            <person name="Kianianmomeni A."/>
            <person name="Burglin T.R."/>
            <person name="Frech C."/>
            <person name="Turcotte B."/>
            <person name="Kopec K.O."/>
            <person name="Synnott J.M."/>
            <person name="Choo C."/>
            <person name="Paponov I."/>
            <person name="Finkler A."/>
            <person name="Soon Heng Tan C."/>
            <person name="Hutchins A.P."/>
            <person name="Weinmeier T."/>
            <person name="Rattei T."/>
            <person name="Chu J.S."/>
            <person name="Gimenez G."/>
            <person name="Irimia M."/>
            <person name="Rigden D.J."/>
            <person name="Fitzpatrick D.A."/>
            <person name="Lorenzo-Morales J."/>
            <person name="Bateman A."/>
            <person name="Chiu C.H."/>
            <person name="Tang P."/>
            <person name="Hegemann P."/>
            <person name="Fromm H."/>
            <person name="Raoult D."/>
            <person name="Greub G."/>
            <person name="Miranda-Saavedra D."/>
            <person name="Chen N."/>
            <person name="Nash P."/>
            <person name="Ginger M.L."/>
            <person name="Horn M."/>
            <person name="Schaap P."/>
            <person name="Caler L."/>
            <person name="Loftus B."/>
        </authorList>
    </citation>
    <scope>NUCLEOTIDE SEQUENCE [LARGE SCALE GENOMIC DNA]</scope>
    <source>
        <strain evidence="13 14">Neff</strain>
    </source>
</reference>
<dbReference type="PANTHER" id="PTHR31787">
    <property type="entry name" value="G-PROTEIN-COUPLED RECEPTOR GPCR FAMILY PROTEIN"/>
    <property type="match status" value="1"/>
</dbReference>
<comment type="subcellular location">
    <subcellularLocation>
        <location evidence="1">Membrane</location>
        <topology evidence="1">Multi-pass membrane protein</topology>
    </subcellularLocation>
</comment>
<keyword evidence="4 11" id="KW-0732">Signal</keyword>
<dbReference type="GeneID" id="14921549"/>
<evidence type="ECO:0000256" key="1">
    <source>
        <dbReference type="ARBA" id="ARBA00004141"/>
    </source>
</evidence>
<evidence type="ECO:0000256" key="4">
    <source>
        <dbReference type="ARBA" id="ARBA00022729"/>
    </source>
</evidence>
<feature type="signal peptide" evidence="11">
    <location>
        <begin position="1"/>
        <end position="22"/>
    </location>
</feature>
<evidence type="ECO:0000256" key="5">
    <source>
        <dbReference type="ARBA" id="ARBA00022989"/>
    </source>
</evidence>
<feature type="region of interest" description="Disordered" evidence="9">
    <location>
        <begin position="494"/>
        <end position="533"/>
    </location>
</feature>
<dbReference type="KEGG" id="acan:ACA1_054250"/>
<evidence type="ECO:0000259" key="12">
    <source>
        <dbReference type="PROSITE" id="PS50261"/>
    </source>
</evidence>
<dbReference type="PROSITE" id="PS50261">
    <property type="entry name" value="G_PROTEIN_RECEP_F2_4"/>
    <property type="match status" value="1"/>
</dbReference>
<evidence type="ECO:0000256" key="2">
    <source>
        <dbReference type="ARBA" id="ARBA00008077"/>
    </source>
</evidence>
<evidence type="ECO:0000256" key="11">
    <source>
        <dbReference type="SAM" id="SignalP"/>
    </source>
</evidence>
<dbReference type="InterPro" id="IPR017981">
    <property type="entry name" value="GPCR_2-like_7TM"/>
</dbReference>
<dbReference type="SMART" id="SM01330">
    <property type="entry name" value="Frizzled"/>
    <property type="match status" value="1"/>
</dbReference>
<feature type="transmembrane region" description="Helical" evidence="10">
    <location>
        <begin position="208"/>
        <end position="227"/>
    </location>
</feature>
<keyword evidence="3 10" id="KW-0812">Transmembrane</keyword>
<dbReference type="GO" id="GO:0016020">
    <property type="term" value="C:membrane"/>
    <property type="evidence" value="ECO:0007669"/>
    <property type="project" value="UniProtKB-SubCell"/>
</dbReference>
<feature type="transmembrane region" description="Helical" evidence="10">
    <location>
        <begin position="387"/>
        <end position="408"/>
    </location>
</feature>